<feature type="transmembrane region" description="Helical" evidence="2">
    <location>
        <begin position="12"/>
        <end position="34"/>
    </location>
</feature>
<evidence type="ECO:0000256" key="2">
    <source>
        <dbReference type="SAM" id="Phobius"/>
    </source>
</evidence>
<organism evidence="3 4">
    <name type="scientific">Asticcacaulis excentricus</name>
    <dbReference type="NCBI Taxonomy" id="78587"/>
    <lineage>
        <taxon>Bacteria</taxon>
        <taxon>Pseudomonadati</taxon>
        <taxon>Pseudomonadota</taxon>
        <taxon>Alphaproteobacteria</taxon>
        <taxon>Caulobacterales</taxon>
        <taxon>Caulobacteraceae</taxon>
        <taxon>Asticcacaulis</taxon>
    </lineage>
</organism>
<dbReference type="Proteomes" id="UP000278756">
    <property type="component" value="Chromosome 1"/>
</dbReference>
<gene>
    <name evidence="3" type="ORF">EM6_1017</name>
</gene>
<feature type="transmembrane region" description="Helical" evidence="2">
    <location>
        <begin position="199"/>
        <end position="219"/>
    </location>
</feature>
<proteinExistence type="predicted"/>
<keyword evidence="2" id="KW-1133">Transmembrane helix</keyword>
<feature type="region of interest" description="Disordered" evidence="1">
    <location>
        <begin position="290"/>
        <end position="309"/>
    </location>
</feature>
<name>A0A3G9G5R0_9CAUL</name>
<sequence length="453" mass="50237">MGDMLLPESIDVAAGLVFIYLLMSVLATTAREAVEGFFKSRSRNLERGLIELLCNLPKGHSLRFDRKSGDKLHGFEFLEGFYNHPLIMTLYRGNYKPPPRRRFFEGRKLPSYIPAEHFAFVVLDMISEKGGQTQSGRLDPQAVLNATNNLNNPRLARVVQLAVNTADGDMNKARTFLEQWFNATMDRVSGWYRHETQTILFWFSLVACVVMNVNTVVIADTLYRSPSLRKAVEASAQQYYTDTAAKGVEATASLDNPLSRLGLPLGWNATTMDSMQHLFRFCGNDTPLHDNRKCPPSKEPKTPAPDFRLDRPDQWWHNAQLAVGRTIEIATNAYNGTPTLGDNALFNVLPMVALISGWVMTAFAVTLGAPFWFDVLSKLMTVRSTFKGGAPPPASTFTPLQPFPDETTMRVITLPTSSAVTTTATAPALAAVPAQVVEADDALPDPSLRSRDY</sequence>
<dbReference type="AlphaFoldDB" id="A0A3G9G5R0"/>
<evidence type="ECO:0000313" key="3">
    <source>
        <dbReference type="EMBL" id="BBF80433.1"/>
    </source>
</evidence>
<protein>
    <submittedName>
        <fullName evidence="3">Uncharacterized protein</fullName>
    </submittedName>
</protein>
<accession>A0A3G9G5R0</accession>
<dbReference type="EMBL" id="AP018827">
    <property type="protein sequence ID" value="BBF80433.1"/>
    <property type="molecule type" value="Genomic_DNA"/>
</dbReference>
<reference evidence="4" key="1">
    <citation type="journal article" date="2017" name="Biotechnol. Biofuels">
        <title>Evaluation of environmental bacterial communities as a factor affecting the growth of duckweed Lemna minor.</title>
        <authorList>
            <person name="Ishizawa H."/>
            <person name="Kuroda M."/>
            <person name="Morikawa M."/>
            <person name="Ike M."/>
        </authorList>
    </citation>
    <scope>NUCLEOTIDE SEQUENCE [LARGE SCALE GENOMIC DNA]</scope>
    <source>
        <strain evidence="4">M6</strain>
    </source>
</reference>
<keyword evidence="2" id="KW-0472">Membrane</keyword>
<reference evidence="4" key="2">
    <citation type="journal article" date="2017" name="Plant Physiol. Biochem.">
        <title>Differential oxidative and antioxidative response of duckweed Lemna minor toward plant growth promoting/inhibiting bacteria.</title>
        <authorList>
            <person name="Ishizawa H."/>
            <person name="Kuroda M."/>
            <person name="Morikawa M."/>
            <person name="Ike M."/>
        </authorList>
    </citation>
    <scope>NUCLEOTIDE SEQUENCE [LARGE SCALE GENOMIC DNA]</scope>
    <source>
        <strain evidence="4">M6</strain>
    </source>
</reference>
<feature type="transmembrane region" description="Helical" evidence="2">
    <location>
        <begin position="348"/>
        <end position="373"/>
    </location>
</feature>
<keyword evidence="2" id="KW-0812">Transmembrane</keyword>
<evidence type="ECO:0000256" key="1">
    <source>
        <dbReference type="SAM" id="MobiDB-lite"/>
    </source>
</evidence>
<evidence type="ECO:0000313" key="4">
    <source>
        <dbReference type="Proteomes" id="UP000278756"/>
    </source>
</evidence>